<feature type="domain" description="HTH cro/C1-type" evidence="2">
    <location>
        <begin position="11"/>
        <end position="65"/>
    </location>
</feature>
<evidence type="ECO:0000313" key="3">
    <source>
        <dbReference type="EMBL" id="HIU92954.1"/>
    </source>
</evidence>
<dbReference type="InterPro" id="IPR001387">
    <property type="entry name" value="Cro/C1-type_HTH"/>
</dbReference>
<evidence type="ECO:0000313" key="4">
    <source>
        <dbReference type="Proteomes" id="UP000886748"/>
    </source>
</evidence>
<dbReference type="PANTHER" id="PTHR46797:SF1">
    <property type="entry name" value="METHYLPHOSPHONATE SYNTHASE"/>
    <property type="match status" value="1"/>
</dbReference>
<name>A0A9D1N0P8_9CLOT</name>
<dbReference type="AlphaFoldDB" id="A0A9D1N0P8"/>
<dbReference type="GO" id="GO:0003700">
    <property type="term" value="F:DNA-binding transcription factor activity"/>
    <property type="evidence" value="ECO:0007669"/>
    <property type="project" value="TreeGrafter"/>
</dbReference>
<keyword evidence="1" id="KW-0238">DNA-binding</keyword>
<reference evidence="3" key="1">
    <citation type="submission" date="2020-10" db="EMBL/GenBank/DDBJ databases">
        <authorList>
            <person name="Gilroy R."/>
        </authorList>
    </citation>
    <scope>NUCLEOTIDE SEQUENCE</scope>
    <source>
        <strain evidence="3">CHK154-7741</strain>
    </source>
</reference>
<dbReference type="SMART" id="SM00530">
    <property type="entry name" value="HTH_XRE"/>
    <property type="match status" value="1"/>
</dbReference>
<dbReference type="Pfam" id="PF01381">
    <property type="entry name" value="HTH_3"/>
    <property type="match status" value="1"/>
</dbReference>
<dbReference type="EMBL" id="DVOD01000055">
    <property type="protein sequence ID" value="HIU92954.1"/>
    <property type="molecule type" value="Genomic_DNA"/>
</dbReference>
<dbReference type="PANTHER" id="PTHR46797">
    <property type="entry name" value="HTH-TYPE TRANSCRIPTIONAL REGULATOR"/>
    <property type="match status" value="1"/>
</dbReference>
<proteinExistence type="predicted"/>
<gene>
    <name evidence="3" type="ORF">IAD26_07465</name>
</gene>
<dbReference type="InterPro" id="IPR050807">
    <property type="entry name" value="TransReg_Diox_bact_type"/>
</dbReference>
<reference evidence="3" key="2">
    <citation type="journal article" date="2021" name="PeerJ">
        <title>Extensive microbial diversity within the chicken gut microbiome revealed by metagenomics and culture.</title>
        <authorList>
            <person name="Gilroy R."/>
            <person name="Ravi A."/>
            <person name="Getino M."/>
            <person name="Pursley I."/>
            <person name="Horton D.L."/>
            <person name="Alikhan N.F."/>
            <person name="Baker D."/>
            <person name="Gharbi K."/>
            <person name="Hall N."/>
            <person name="Watson M."/>
            <person name="Adriaenssens E.M."/>
            <person name="Foster-Nyarko E."/>
            <person name="Jarju S."/>
            <person name="Secka A."/>
            <person name="Antonio M."/>
            <person name="Oren A."/>
            <person name="Chaudhuri R.R."/>
            <person name="La Ragione R."/>
            <person name="Hildebrand F."/>
            <person name="Pallen M.J."/>
        </authorList>
    </citation>
    <scope>NUCLEOTIDE SEQUENCE</scope>
    <source>
        <strain evidence="3">CHK154-7741</strain>
    </source>
</reference>
<comment type="caution">
    <text evidence="3">The sequence shown here is derived from an EMBL/GenBank/DDBJ whole genome shotgun (WGS) entry which is preliminary data.</text>
</comment>
<organism evidence="3 4">
    <name type="scientific">Candidatus Limenecus avicola</name>
    <dbReference type="NCBI Taxonomy" id="2840847"/>
    <lineage>
        <taxon>Bacteria</taxon>
        <taxon>Bacillati</taxon>
        <taxon>Bacillota</taxon>
        <taxon>Clostridia</taxon>
        <taxon>Eubacteriales</taxon>
        <taxon>Clostridiaceae</taxon>
        <taxon>Clostridiaceae incertae sedis</taxon>
        <taxon>Candidatus Limenecus</taxon>
    </lineage>
</organism>
<dbReference type="Proteomes" id="UP000886748">
    <property type="component" value="Unassembled WGS sequence"/>
</dbReference>
<evidence type="ECO:0000256" key="1">
    <source>
        <dbReference type="ARBA" id="ARBA00023125"/>
    </source>
</evidence>
<dbReference type="Gene3D" id="1.10.260.40">
    <property type="entry name" value="lambda repressor-like DNA-binding domains"/>
    <property type="match status" value="1"/>
</dbReference>
<accession>A0A9D1N0P8</accession>
<dbReference type="GO" id="GO:0003677">
    <property type="term" value="F:DNA binding"/>
    <property type="evidence" value="ECO:0007669"/>
    <property type="project" value="UniProtKB-KW"/>
</dbReference>
<dbReference type="GO" id="GO:0005829">
    <property type="term" value="C:cytosol"/>
    <property type="evidence" value="ECO:0007669"/>
    <property type="project" value="TreeGrafter"/>
</dbReference>
<protein>
    <submittedName>
        <fullName evidence="3">Helix-turn-helix transcriptional regulator</fullName>
    </submittedName>
</protein>
<dbReference type="CDD" id="cd00093">
    <property type="entry name" value="HTH_XRE"/>
    <property type="match status" value="1"/>
</dbReference>
<dbReference type="InterPro" id="IPR010982">
    <property type="entry name" value="Lambda_DNA-bd_dom_sf"/>
</dbReference>
<dbReference type="PROSITE" id="PS50943">
    <property type="entry name" value="HTH_CROC1"/>
    <property type="match status" value="1"/>
</dbReference>
<sequence>MNYQRLITSGIKRLREKNNLTQEVFAEKVGLTAQGLSNLERNKYQPTAETIDTICKAFKIHPLDLLSDYPEDIEKDEQLTQITAILKTYSKDELNKLYKILKVLKD</sequence>
<evidence type="ECO:0000259" key="2">
    <source>
        <dbReference type="PROSITE" id="PS50943"/>
    </source>
</evidence>
<dbReference type="SUPFAM" id="SSF47413">
    <property type="entry name" value="lambda repressor-like DNA-binding domains"/>
    <property type="match status" value="1"/>
</dbReference>